<reference evidence="1 2" key="1">
    <citation type="submission" date="2018-06" db="EMBL/GenBank/DDBJ databases">
        <authorList>
            <consortium name="Pathogen Informatics"/>
            <person name="Doyle S."/>
        </authorList>
    </citation>
    <scope>NUCLEOTIDE SEQUENCE [LARGE SCALE GENOMIC DNA]</scope>
    <source>
        <strain evidence="2">NCTC 10815</strain>
    </source>
</reference>
<dbReference type="EMBL" id="UGPG01000001">
    <property type="protein sequence ID" value="STY45127.1"/>
    <property type="molecule type" value="Genomic_DNA"/>
</dbReference>
<dbReference type="Proteomes" id="UP000254879">
    <property type="component" value="Unassembled WGS sequence"/>
</dbReference>
<accession>A0A378MFH7</accession>
<dbReference type="RefSeq" id="WP_115346203.1">
    <property type="nucleotide sequence ID" value="NZ_UGPG01000001.1"/>
</dbReference>
<protein>
    <submittedName>
        <fullName evidence="1">Uncharacterized protein</fullName>
    </submittedName>
</protein>
<sequence>MQPLLSERIIRSISKYILQFTDYWFENYIHQILPTEVTDQKEILTDFRQQTVETIGSGLRAIATQRIDEKAYFELGATQFENGITYGQTLELRYAFEEAMECFLIQINQRNDLELSDQEIADYITALKQLNDILTPIIAAGHASKQ</sequence>
<evidence type="ECO:0000313" key="1">
    <source>
        <dbReference type="EMBL" id="STY45127.1"/>
    </source>
</evidence>
<evidence type="ECO:0000313" key="2">
    <source>
        <dbReference type="Proteomes" id="UP000254879"/>
    </source>
</evidence>
<name>A0A378MFH7_LISGR</name>
<organism evidence="1 2">
    <name type="scientific">Listeria grayi</name>
    <name type="common">Listeria murrayi</name>
    <dbReference type="NCBI Taxonomy" id="1641"/>
    <lineage>
        <taxon>Bacteria</taxon>
        <taxon>Bacillati</taxon>
        <taxon>Bacillota</taxon>
        <taxon>Bacilli</taxon>
        <taxon>Bacillales</taxon>
        <taxon>Listeriaceae</taxon>
        <taxon>Listeria</taxon>
    </lineage>
</organism>
<proteinExistence type="predicted"/>
<gene>
    <name evidence="1" type="ORF">NCTC10815_02502</name>
</gene>
<dbReference type="AlphaFoldDB" id="A0A378MFH7"/>